<feature type="region of interest" description="Disordered" evidence="1">
    <location>
        <begin position="86"/>
        <end position="107"/>
    </location>
</feature>
<dbReference type="GeneID" id="19269422"/>
<dbReference type="Proteomes" id="UP000030651">
    <property type="component" value="Unassembled WGS sequence"/>
</dbReference>
<dbReference type="STRING" id="1229662.W3X8T4"/>
<organism evidence="2 3">
    <name type="scientific">Pestalotiopsis fici (strain W106-1 / CGMCC3.15140)</name>
    <dbReference type="NCBI Taxonomy" id="1229662"/>
    <lineage>
        <taxon>Eukaryota</taxon>
        <taxon>Fungi</taxon>
        <taxon>Dikarya</taxon>
        <taxon>Ascomycota</taxon>
        <taxon>Pezizomycotina</taxon>
        <taxon>Sordariomycetes</taxon>
        <taxon>Xylariomycetidae</taxon>
        <taxon>Amphisphaeriales</taxon>
        <taxon>Sporocadaceae</taxon>
        <taxon>Pestalotiopsis</taxon>
    </lineage>
</organism>
<dbReference type="InParanoid" id="W3X8T4"/>
<dbReference type="HOGENOM" id="CLU_2210897_0_0_1"/>
<dbReference type="AlphaFoldDB" id="W3X8T4"/>
<name>W3X8T4_PESFW</name>
<reference evidence="3" key="1">
    <citation type="journal article" date="2015" name="BMC Genomics">
        <title>Genomic and transcriptomic analysis of the endophytic fungus Pestalotiopsis fici reveals its lifestyle and high potential for synthesis of natural products.</title>
        <authorList>
            <person name="Wang X."/>
            <person name="Zhang X."/>
            <person name="Liu L."/>
            <person name="Xiang M."/>
            <person name="Wang W."/>
            <person name="Sun X."/>
            <person name="Che Y."/>
            <person name="Guo L."/>
            <person name="Liu G."/>
            <person name="Guo L."/>
            <person name="Wang C."/>
            <person name="Yin W.B."/>
            <person name="Stadler M."/>
            <person name="Zhang X."/>
            <person name="Liu X."/>
        </authorList>
    </citation>
    <scope>NUCLEOTIDE SEQUENCE [LARGE SCALE GENOMIC DNA]</scope>
    <source>
        <strain evidence="3">W106-1 / CGMCC3.15140</strain>
    </source>
</reference>
<sequence>MTRKIQQGYRAINANMSFKEPQEDPPLLSGVRKRLERDFCPTWRTEQDLPDAARAFYQEAADVAAIPLKLLLMTCSQVERRLEIWSHKREMEKDPDEEKGKGKSVAQ</sequence>
<dbReference type="KEGG" id="pfy:PFICI_04409"/>
<dbReference type="EMBL" id="KI912111">
    <property type="protein sequence ID" value="ETS82533.1"/>
    <property type="molecule type" value="Genomic_DNA"/>
</dbReference>
<gene>
    <name evidence="2" type="ORF">PFICI_04409</name>
</gene>
<evidence type="ECO:0000256" key="1">
    <source>
        <dbReference type="SAM" id="MobiDB-lite"/>
    </source>
</evidence>
<dbReference type="OrthoDB" id="428577at2759"/>
<dbReference type="RefSeq" id="XP_007831181.1">
    <property type="nucleotide sequence ID" value="XM_007832990.1"/>
</dbReference>
<protein>
    <submittedName>
        <fullName evidence="2">Uncharacterized protein</fullName>
    </submittedName>
</protein>
<keyword evidence="3" id="KW-1185">Reference proteome</keyword>
<feature type="compositionally biased region" description="Basic and acidic residues" evidence="1">
    <location>
        <begin position="86"/>
        <end position="101"/>
    </location>
</feature>
<proteinExistence type="predicted"/>
<accession>W3X8T4</accession>
<evidence type="ECO:0000313" key="2">
    <source>
        <dbReference type="EMBL" id="ETS82533.1"/>
    </source>
</evidence>
<evidence type="ECO:0000313" key="3">
    <source>
        <dbReference type="Proteomes" id="UP000030651"/>
    </source>
</evidence>